<dbReference type="BioCyc" id="MHAE859194:G1GR7-569-MONOMER"/>
<dbReference type="HOGENOM" id="CLU_087258_1_0_14"/>
<dbReference type="AlphaFoldDB" id="F6FI02"/>
<protein>
    <submittedName>
        <fullName evidence="1">Uncharacterized protein</fullName>
    </submittedName>
</protein>
<reference evidence="1 2" key="1">
    <citation type="journal article" date="2011" name="J. Bacteriol.">
        <title>Complete genome sequences of two hemotropic Mycoplasmas, Mycoplasma haemofelis strain Ohio2 and Mycoplasma suis strain Illinois.</title>
        <authorList>
            <person name="Messick J.B."/>
            <person name="Santos A.P."/>
            <person name="Guimaraes A.M."/>
        </authorList>
    </citation>
    <scope>NUCLEOTIDE SEQUENCE [LARGE SCALE GENOMIC DNA]</scope>
    <source>
        <strain evidence="1 2">Ohio2</strain>
    </source>
</reference>
<gene>
    <name evidence="1" type="ordered locus">MHF_0578</name>
</gene>
<dbReference type="KEGG" id="mhf:MHF_0578"/>
<evidence type="ECO:0000313" key="2">
    <source>
        <dbReference type="Proteomes" id="UP000007952"/>
    </source>
</evidence>
<dbReference type="EMBL" id="CP002808">
    <property type="protein sequence ID" value="AEG72850.1"/>
    <property type="molecule type" value="Genomic_DNA"/>
</dbReference>
<proteinExistence type="predicted"/>
<evidence type="ECO:0000313" key="1">
    <source>
        <dbReference type="EMBL" id="AEG72850.1"/>
    </source>
</evidence>
<dbReference type="STRING" id="859194.MHF_0578"/>
<accession>F6FI02</accession>
<organism evidence="1 2">
    <name type="scientific">Mycoplasma haemofelis (strain Ohio2)</name>
    <dbReference type="NCBI Taxonomy" id="859194"/>
    <lineage>
        <taxon>Bacteria</taxon>
        <taxon>Bacillati</taxon>
        <taxon>Mycoplasmatota</taxon>
        <taxon>Mollicutes</taxon>
        <taxon>Mycoplasmataceae</taxon>
        <taxon>Mycoplasma</taxon>
    </lineage>
</organism>
<reference key="2">
    <citation type="submission" date="2011-05" db="EMBL/GenBank/DDBJ databases">
        <title>The Genome of Mycoplasma haemofelis Strain Ohio2, a pathogenic hemoplasma of the cat.</title>
        <authorList>
            <person name="Santos A.P."/>
            <person name="Guimaraes A.M.S."/>
            <person name="SanMiguel P.J."/>
            <person name="Martin S.W."/>
            <person name="Messick J.B."/>
        </authorList>
    </citation>
    <scope>NUCLEOTIDE SEQUENCE</scope>
    <source>
        <strain>Ohio2</strain>
    </source>
</reference>
<dbReference type="Proteomes" id="UP000007952">
    <property type="component" value="Chromosome"/>
</dbReference>
<sequence length="206" mass="22737">MKPELLGAVTALSGGSAAGGYALYSHFSGSSFSEVLKGTLLSLEGEEDKSRWEKRLTKLKGSKDSLVDSLKAVANKNNLDATWSDVQAWCKDNLKEKVSKDNQKLFDNVQLYCTFNIGDKLSNKIDPNTGDADNKWKKVFEKLGQADSSKLDQALVEIKSKNNQSGDAGNKAIKQWCTTVYESPFKLPKDKSFEYAESYCVEIDNG</sequence>
<name>F6FI02_MYCHI</name>